<dbReference type="RefSeq" id="WP_013839678.1">
    <property type="nucleotide sequence ID" value="NC_015588.1"/>
</dbReference>
<dbReference type="Proteomes" id="UP000009236">
    <property type="component" value="Chromosome"/>
</dbReference>
<dbReference type="EMBL" id="CP002810">
    <property type="protein sequence ID" value="AEG45287.1"/>
    <property type="molecule type" value="Genomic_DNA"/>
</dbReference>
<proteinExistence type="predicted"/>
<keyword evidence="1" id="KW-0472">Membrane</keyword>
<feature type="transmembrane region" description="Helical" evidence="1">
    <location>
        <begin position="45"/>
        <end position="66"/>
    </location>
</feature>
<evidence type="ECO:0000256" key="1">
    <source>
        <dbReference type="PROSITE-ProRule" id="PRU00244"/>
    </source>
</evidence>
<dbReference type="KEGG" id="iva:Isova_2583"/>
<feature type="transmembrane region" description="Helical" evidence="1">
    <location>
        <begin position="112"/>
        <end position="131"/>
    </location>
</feature>
<feature type="transmembrane region" description="Helical" evidence="1">
    <location>
        <begin position="172"/>
        <end position="192"/>
    </location>
</feature>
<gene>
    <name evidence="3" type="ordered locus">Isova_2583</name>
</gene>
<keyword evidence="1" id="KW-1133">Transmembrane helix</keyword>
<dbReference type="SUPFAM" id="SSF103473">
    <property type="entry name" value="MFS general substrate transporter"/>
    <property type="match status" value="1"/>
</dbReference>
<dbReference type="PANTHER" id="PTHR35152:SF1">
    <property type="entry name" value="DOMAIN SIGNALLING PROTEIN, PUTATIVE (AFU_ORTHOLOGUE AFUA_5G11310)-RELATED"/>
    <property type="match status" value="1"/>
</dbReference>
<organism evidence="4">
    <name type="scientific">Isoptericola variabilis (strain 225)</name>
    <dbReference type="NCBI Taxonomy" id="743718"/>
    <lineage>
        <taxon>Bacteria</taxon>
        <taxon>Bacillati</taxon>
        <taxon>Actinomycetota</taxon>
        <taxon>Actinomycetes</taxon>
        <taxon>Micrococcales</taxon>
        <taxon>Promicromonosporaceae</taxon>
        <taxon>Isoptericola</taxon>
    </lineage>
</organism>
<dbReference type="PROSITE" id="PS50924">
    <property type="entry name" value="MHYT"/>
    <property type="match status" value="1"/>
</dbReference>
<dbReference type="eggNOG" id="COG3300">
    <property type="taxonomic scope" value="Bacteria"/>
</dbReference>
<accession>F6FTC3</accession>
<dbReference type="GO" id="GO:0016020">
    <property type="term" value="C:membrane"/>
    <property type="evidence" value="ECO:0007669"/>
    <property type="project" value="UniProtKB-UniRule"/>
</dbReference>
<sequence length="263" mass="27561">MPEIDHFTYGVVTPALAYLASCIGAATGLSATSRARAARTARERAVWLVVGAVAIGGTAIWVMHFIAMLGFTVDGMPINYDMTTTVLSALVAILVVAAGLFLVGFKGDRLPFLLGGGMVAGLGVAAMHYMGMAAMRMTGHVHYTGWVVGVSVLIAVVAATAALWLSVNVRGALATTGAAMVMGVAVAGMHYTGMAAVHVTGEPGTPTEGTTLFNLIGPLILVVVGLTLTLTFIVAMWPTEDEMREQEELEERIRRAKERAARV</sequence>
<evidence type="ECO:0000259" key="2">
    <source>
        <dbReference type="PROSITE" id="PS50924"/>
    </source>
</evidence>
<name>F6FTC3_ISOV2</name>
<dbReference type="PANTHER" id="PTHR35152">
    <property type="entry name" value="DOMAIN SIGNALLING PROTEIN, PUTATIVE (AFU_ORTHOLOGUE AFUA_5G11310)-RELATED"/>
    <property type="match status" value="1"/>
</dbReference>
<evidence type="ECO:0000313" key="3">
    <source>
        <dbReference type="EMBL" id="AEG45287.1"/>
    </source>
</evidence>
<feature type="transmembrane region" description="Helical" evidence="1">
    <location>
        <begin position="143"/>
        <end position="165"/>
    </location>
</feature>
<keyword evidence="1" id="KW-0812">Transmembrane</keyword>
<dbReference type="InterPro" id="IPR005330">
    <property type="entry name" value="MHYT_dom"/>
</dbReference>
<evidence type="ECO:0000313" key="4">
    <source>
        <dbReference type="Proteomes" id="UP000009236"/>
    </source>
</evidence>
<dbReference type="InterPro" id="IPR036259">
    <property type="entry name" value="MFS_trans_sf"/>
</dbReference>
<dbReference type="STRING" id="743718.Isova_2583"/>
<feature type="domain" description="MHYT" evidence="2">
    <location>
        <begin position="9"/>
        <end position="200"/>
    </location>
</feature>
<reference evidence="3 4" key="1">
    <citation type="submission" date="2011-05" db="EMBL/GenBank/DDBJ databases">
        <title>Complete sequence of Isoptericola variabilis 225.</title>
        <authorList>
            <consortium name="US DOE Joint Genome Institute"/>
            <person name="Lucas S."/>
            <person name="Han J."/>
            <person name="Lapidus A."/>
            <person name="Cheng J.-F."/>
            <person name="Goodwin L."/>
            <person name="Pitluck S."/>
            <person name="Peters L."/>
            <person name="Mikhailova N."/>
            <person name="Zeytun A."/>
            <person name="Han C."/>
            <person name="Tapia R."/>
            <person name="Land M."/>
            <person name="Hauser L."/>
            <person name="Kyrpides N."/>
            <person name="Ivanova N."/>
            <person name="Pagani I."/>
            <person name="Siebers A."/>
            <person name="Allgaier M."/>
            <person name="Thelen M."/>
            <person name="Hugenholtz P."/>
            <person name="Gladden J."/>
            <person name="Woyke T."/>
        </authorList>
    </citation>
    <scope>NUCLEOTIDE SEQUENCE [LARGE SCALE GENOMIC DNA]</scope>
    <source>
        <strain evidence="4">225</strain>
    </source>
</reference>
<feature type="transmembrane region" description="Helical" evidence="1">
    <location>
        <begin position="86"/>
        <end position="105"/>
    </location>
</feature>
<feature type="transmembrane region" description="Helical" evidence="1">
    <location>
        <begin position="15"/>
        <end position="33"/>
    </location>
</feature>
<keyword evidence="4" id="KW-1185">Reference proteome</keyword>
<feature type="transmembrane region" description="Helical" evidence="1">
    <location>
        <begin position="212"/>
        <end position="237"/>
    </location>
</feature>
<dbReference type="Pfam" id="PF03707">
    <property type="entry name" value="MHYT"/>
    <property type="match status" value="3"/>
</dbReference>
<dbReference type="AlphaFoldDB" id="F6FTC3"/>
<dbReference type="HOGENOM" id="CLU_061170_0_0_11"/>
<protein>
    <submittedName>
        <fullName evidence="3">Putative integral membrane sensor protein</fullName>
    </submittedName>
</protein>